<dbReference type="Proteomes" id="UP001160483">
    <property type="component" value="Unassembled WGS sequence"/>
</dbReference>
<feature type="transmembrane region" description="Helical" evidence="8">
    <location>
        <begin position="486"/>
        <end position="508"/>
    </location>
</feature>
<dbReference type="InterPro" id="IPR051048">
    <property type="entry name" value="Peptidase_S8/S53_subtilisin"/>
</dbReference>
<evidence type="ECO:0000256" key="3">
    <source>
        <dbReference type="ARBA" id="ARBA00022801"/>
    </source>
</evidence>
<dbReference type="PRINTS" id="PR00723">
    <property type="entry name" value="SUBTILISIN"/>
</dbReference>
<keyword evidence="8" id="KW-0812">Transmembrane</keyword>
<evidence type="ECO:0000256" key="5">
    <source>
        <dbReference type="ARBA" id="ARBA00023529"/>
    </source>
</evidence>
<keyword evidence="2" id="KW-0645">Protease</keyword>
<dbReference type="PANTHER" id="PTHR43399:SF4">
    <property type="entry name" value="CELL WALL-ASSOCIATED PROTEASE"/>
    <property type="match status" value="1"/>
</dbReference>
<reference evidence="10" key="1">
    <citation type="submission" date="2021-11" db="EMBL/GenBank/DDBJ databases">
        <authorList>
            <person name="Islam A."/>
            <person name="Islam S."/>
            <person name="Flora M.S."/>
            <person name="Rahman M."/>
            <person name="Ziaur R.M."/>
            <person name="Epstein J.H."/>
            <person name="Hassan M."/>
            <person name="Klassen M."/>
            <person name="Woodard K."/>
            <person name="Webb A."/>
            <person name="Webby R.J."/>
            <person name="El Zowalaty M.E."/>
        </authorList>
    </citation>
    <scope>NUCLEOTIDE SEQUENCE</scope>
    <source>
        <strain evidence="10">Pbs3</strain>
    </source>
</reference>
<dbReference type="PROSITE" id="PS00138">
    <property type="entry name" value="SUBTILASE_SER"/>
    <property type="match status" value="1"/>
</dbReference>
<comment type="catalytic activity">
    <reaction evidence="5">
        <text>Hydrolysis of proteins with broad specificity for peptide bonds, and a preference for a large uncharged residue in P1. Hydrolyzes peptide amides.</text>
        <dbReference type="EC" id="3.4.21.62"/>
    </reaction>
</comment>
<dbReference type="InterPro" id="IPR036852">
    <property type="entry name" value="Peptidase_S8/S53_dom_sf"/>
</dbReference>
<dbReference type="GO" id="GO:0006508">
    <property type="term" value="P:proteolysis"/>
    <property type="evidence" value="ECO:0007669"/>
    <property type="project" value="UniProtKB-KW"/>
</dbReference>
<keyword evidence="8" id="KW-0472">Membrane</keyword>
<keyword evidence="3" id="KW-0378">Hydrolase</keyword>
<evidence type="ECO:0000256" key="4">
    <source>
        <dbReference type="ARBA" id="ARBA00022825"/>
    </source>
</evidence>
<dbReference type="Pfam" id="PF03283">
    <property type="entry name" value="PAE"/>
    <property type="match status" value="1"/>
</dbReference>
<evidence type="ECO:0000313" key="10">
    <source>
        <dbReference type="EMBL" id="CAH0474265.1"/>
    </source>
</evidence>
<comment type="caution">
    <text evidence="10">The sequence shown here is derived from an EMBL/GenBank/DDBJ whole genome shotgun (WGS) entry which is preliminary data.</text>
</comment>
<evidence type="ECO:0000256" key="1">
    <source>
        <dbReference type="ARBA" id="ARBA00011073"/>
    </source>
</evidence>
<dbReference type="InterPro" id="IPR022398">
    <property type="entry name" value="Peptidase_S8_His-AS"/>
</dbReference>
<dbReference type="Pfam" id="PF00082">
    <property type="entry name" value="Peptidase_S8"/>
    <property type="match status" value="1"/>
</dbReference>
<dbReference type="InterPro" id="IPR004963">
    <property type="entry name" value="PAE/NOTUM"/>
</dbReference>
<protein>
    <recommendedName>
        <fullName evidence="6">subtilisin</fullName>
        <ecNumber evidence="6">3.4.21.62</ecNumber>
    </recommendedName>
</protein>
<dbReference type="InterPro" id="IPR029058">
    <property type="entry name" value="AB_hydrolase_fold"/>
</dbReference>
<evidence type="ECO:0000256" key="8">
    <source>
        <dbReference type="SAM" id="Phobius"/>
    </source>
</evidence>
<dbReference type="InterPro" id="IPR034058">
    <property type="entry name" value="TagA/B/C/D_pept_dom"/>
</dbReference>
<name>A0AAU9KMP6_9STRA</name>
<dbReference type="PROSITE" id="PS00137">
    <property type="entry name" value="SUBTILASE_HIS"/>
    <property type="match status" value="1"/>
</dbReference>
<keyword evidence="4" id="KW-0720">Serine protease</keyword>
<dbReference type="InterPro" id="IPR015500">
    <property type="entry name" value="Peptidase_S8_subtilisin-rel"/>
</dbReference>
<dbReference type="PROSITE" id="PS51892">
    <property type="entry name" value="SUBTILASE"/>
    <property type="match status" value="1"/>
</dbReference>
<dbReference type="InterPro" id="IPR023828">
    <property type="entry name" value="Peptidase_S8_Ser-AS"/>
</dbReference>
<dbReference type="Gene3D" id="2.60.120.380">
    <property type="match status" value="1"/>
</dbReference>
<dbReference type="EMBL" id="CAKKTJ010000100">
    <property type="protein sequence ID" value="CAH0474265.1"/>
    <property type="molecule type" value="Genomic_DNA"/>
</dbReference>
<dbReference type="PANTHER" id="PTHR43399">
    <property type="entry name" value="SUBTILISIN-RELATED"/>
    <property type="match status" value="1"/>
</dbReference>
<comment type="caution">
    <text evidence="7">Lacks conserved residue(s) required for the propagation of feature annotation.</text>
</comment>
<dbReference type="SUPFAM" id="SSF49785">
    <property type="entry name" value="Galactose-binding domain-like"/>
    <property type="match status" value="1"/>
</dbReference>
<dbReference type="GO" id="GO:0004252">
    <property type="term" value="F:serine-type endopeptidase activity"/>
    <property type="evidence" value="ECO:0007669"/>
    <property type="project" value="UniProtKB-EC"/>
</dbReference>
<evidence type="ECO:0000256" key="6">
    <source>
        <dbReference type="ARBA" id="ARBA00023619"/>
    </source>
</evidence>
<dbReference type="Gene3D" id="3.40.50.200">
    <property type="entry name" value="Peptidase S8/S53 domain"/>
    <property type="match status" value="1"/>
</dbReference>
<evidence type="ECO:0000259" key="9">
    <source>
        <dbReference type="Pfam" id="PF00082"/>
    </source>
</evidence>
<proteinExistence type="inferred from homology"/>
<gene>
    <name evidence="10" type="ORF">PBS003_LOCUS1126</name>
</gene>
<keyword evidence="8" id="KW-1133">Transmembrane helix</keyword>
<dbReference type="AlphaFoldDB" id="A0AAU9KMP6"/>
<organism evidence="10 11">
    <name type="scientific">Peronospora belbahrii</name>
    <dbReference type="NCBI Taxonomy" id="622444"/>
    <lineage>
        <taxon>Eukaryota</taxon>
        <taxon>Sar</taxon>
        <taxon>Stramenopiles</taxon>
        <taxon>Oomycota</taxon>
        <taxon>Peronosporomycetes</taxon>
        <taxon>Peronosporales</taxon>
        <taxon>Peronosporaceae</taxon>
        <taxon>Peronospora</taxon>
    </lineage>
</organism>
<sequence>MVMSARKVVMYNAWANKADEAGTITCGHGTHVAGLLAGSSFSGKNADLGIANKARIAFMDIGMQSETCAGELNCAVSLATPADASDLLVSQIDAGAKIFSFSWSTAGSDYSLQARDLDAFIYKNLDVLVVAAAGNSGESSITGQRTISSPSGAKNVISVGASLNSAASFMDYACPDIMNEHTVASFSSAGPTTDGRRKPDVVAPGMSLISSQSGAPGTMRESSATCSLQGTSQATPVVTGVAVLLYEWLCDGWWKDGRKNAAYALSTIPASLLKALLIHSGESLHKRMGALPTSGFVSCTSLSVNNSGNGSRNGPPSLYFLPNSTENSEPAVAHGGEIVISFTVARGVDLRATLVWTDPPGSVQATSQLQHDLDLVVRVRNGTEMFGPLTADPNTGRDSLNNVEMVQVSYADLLAAATDSNTSSSGSENGTNSLALGNNGEIVVEAVVYGRSVLLADYQKFAFVASSSVIGSTSGIAATNDSKSFWSTWALAIIVGCVIVLLIVIAWATRWLCGRNKRGASSRYFQELYPAQVRNPGSAFCPSAQAATDITGGSRCPYCPYTTCDAVALVAHVQSDHVVNAPDPIAVLGGRRMFGLEPAMAVVTLTSLHAADIPIRILQSSALIIRIALNIIRLPLAALVNAKAYNSKDICGGTSIANNRFFFNISSTTITNHTVLHGQVVINKKDGNRAVAHLCGTATAGLATTQQKHDSRRSCSVLVYPAGKTRCARSDDYSDNTTVFVTRSTYFFQVFPNQNQDKSKLLLYFQGGGGCIGNPFNDWNIVFLPYCTGDIFVGDTYLEPFESNFSQLLGNKQCLGQKRGIYLNGYNNAKAVLDWALENFPDPKHLVIGGYSAGSLGAQLWSAKAAAMWQVKEKSIKFQVLADSYVGVFPEHPSATSSIINFFGGCNVDLHFHKSMVAKCQAKTATFTELVNALIKEVFKSEWLFINSIADRTQRLYYELVRLGIAGYPFTTLVDAGEFYGNMTNILDSHSQQTNVARFTSKKRTQHVTDRVDQVTAGSHASWCELLHWTHETELFVHLLMPRGRGSMQLG</sequence>
<dbReference type="Gene3D" id="3.40.50.1820">
    <property type="entry name" value="alpha/beta hydrolase"/>
    <property type="match status" value="1"/>
</dbReference>
<evidence type="ECO:0000256" key="7">
    <source>
        <dbReference type="PROSITE-ProRule" id="PRU01240"/>
    </source>
</evidence>
<dbReference type="SUPFAM" id="SSF53474">
    <property type="entry name" value="alpha/beta-Hydrolases"/>
    <property type="match status" value="1"/>
</dbReference>
<feature type="domain" description="Peptidase S8/S53" evidence="9">
    <location>
        <begin position="18"/>
        <end position="281"/>
    </location>
</feature>
<accession>A0AAU9KMP6</accession>
<dbReference type="CDD" id="cd04842">
    <property type="entry name" value="Peptidases_S8_Kp43_protease"/>
    <property type="match status" value="1"/>
</dbReference>
<dbReference type="SUPFAM" id="SSF52743">
    <property type="entry name" value="Subtilisin-like"/>
    <property type="match status" value="1"/>
</dbReference>
<comment type="similarity">
    <text evidence="1 7">Belongs to the peptidase S8 family.</text>
</comment>
<evidence type="ECO:0000313" key="11">
    <source>
        <dbReference type="Proteomes" id="UP001160483"/>
    </source>
</evidence>
<evidence type="ECO:0000256" key="2">
    <source>
        <dbReference type="ARBA" id="ARBA00022670"/>
    </source>
</evidence>
<dbReference type="InterPro" id="IPR008979">
    <property type="entry name" value="Galactose-bd-like_sf"/>
</dbReference>
<dbReference type="InterPro" id="IPR000209">
    <property type="entry name" value="Peptidase_S8/S53_dom"/>
</dbReference>
<dbReference type="EC" id="3.4.21.62" evidence="6"/>